<dbReference type="SMART" id="SM00702">
    <property type="entry name" value="P4Hc"/>
    <property type="match status" value="1"/>
</dbReference>
<protein>
    <submittedName>
        <fullName evidence="8">2OG-Fe(II) oxygenase</fullName>
    </submittedName>
</protein>
<reference evidence="8" key="1">
    <citation type="submission" date="2021-11" db="EMBL/GenBank/DDBJ databases">
        <title>Citrobacter meridianamericanus sp. nov. isolated from soil.</title>
        <authorList>
            <person name="Furlan J.P.R."/>
            <person name="Stehling E.G."/>
        </authorList>
    </citation>
    <scope>NUCLEOTIDE SEQUENCE</scope>
    <source>
        <strain evidence="8">BR102</strain>
    </source>
</reference>
<keyword evidence="2" id="KW-0479">Metal-binding</keyword>
<dbReference type="PANTHER" id="PTHR12907:SF26">
    <property type="entry name" value="HIF PROLYL HYDROXYLASE, ISOFORM C"/>
    <property type="match status" value="1"/>
</dbReference>
<keyword evidence="9" id="KW-1185">Reference proteome</keyword>
<comment type="cofactor">
    <cofactor evidence="1">
        <name>L-ascorbate</name>
        <dbReference type="ChEBI" id="CHEBI:38290"/>
    </cofactor>
</comment>
<keyword evidence="6" id="KW-0408">Iron</keyword>
<proteinExistence type="predicted"/>
<keyword evidence="3" id="KW-0847">Vitamin C</keyword>
<dbReference type="InterPro" id="IPR051559">
    <property type="entry name" value="HIF_prolyl_hydroxylases"/>
</dbReference>
<dbReference type="PROSITE" id="PS51471">
    <property type="entry name" value="FE2OG_OXY"/>
    <property type="match status" value="1"/>
</dbReference>
<evidence type="ECO:0000256" key="6">
    <source>
        <dbReference type="ARBA" id="ARBA00023004"/>
    </source>
</evidence>
<dbReference type="PANTHER" id="PTHR12907">
    <property type="entry name" value="EGL NINE HOMOLOG-RELATED"/>
    <property type="match status" value="1"/>
</dbReference>
<evidence type="ECO:0000256" key="2">
    <source>
        <dbReference type="ARBA" id="ARBA00022723"/>
    </source>
</evidence>
<dbReference type="Pfam" id="PF13640">
    <property type="entry name" value="2OG-FeII_Oxy_3"/>
    <property type="match status" value="1"/>
</dbReference>
<evidence type="ECO:0000313" key="9">
    <source>
        <dbReference type="Proteomes" id="UP001139290"/>
    </source>
</evidence>
<dbReference type="InterPro" id="IPR005123">
    <property type="entry name" value="Oxoglu/Fe-dep_dioxygenase_dom"/>
</dbReference>
<evidence type="ECO:0000256" key="4">
    <source>
        <dbReference type="ARBA" id="ARBA00022964"/>
    </source>
</evidence>
<name>A0ABT1B709_9ENTR</name>
<evidence type="ECO:0000259" key="7">
    <source>
        <dbReference type="PROSITE" id="PS51471"/>
    </source>
</evidence>
<accession>A0ABT1B709</accession>
<dbReference type="Proteomes" id="UP001139290">
    <property type="component" value="Unassembled WGS sequence"/>
</dbReference>
<dbReference type="Gene3D" id="2.60.120.620">
    <property type="entry name" value="q2cbj1_9rhob like domain"/>
    <property type="match status" value="1"/>
</dbReference>
<dbReference type="InterPro" id="IPR006620">
    <property type="entry name" value="Pro_4_hyd_alph"/>
</dbReference>
<dbReference type="EMBL" id="JAJJVQ010000002">
    <property type="protein sequence ID" value="MCO5781378.1"/>
    <property type="molecule type" value="Genomic_DNA"/>
</dbReference>
<evidence type="ECO:0000256" key="1">
    <source>
        <dbReference type="ARBA" id="ARBA00001961"/>
    </source>
</evidence>
<evidence type="ECO:0000256" key="3">
    <source>
        <dbReference type="ARBA" id="ARBA00022896"/>
    </source>
</evidence>
<dbReference type="InterPro" id="IPR044862">
    <property type="entry name" value="Pro_4_hyd_alph_FE2OG_OXY"/>
</dbReference>
<comment type="caution">
    <text evidence="8">The sequence shown here is derived from an EMBL/GenBank/DDBJ whole genome shotgun (WGS) entry which is preliminary data.</text>
</comment>
<evidence type="ECO:0000256" key="5">
    <source>
        <dbReference type="ARBA" id="ARBA00023002"/>
    </source>
</evidence>
<dbReference type="RefSeq" id="WP_252838096.1">
    <property type="nucleotide sequence ID" value="NZ_JAJJVQ010000002.1"/>
</dbReference>
<gene>
    <name evidence="8" type="ORF">LOD26_08545</name>
</gene>
<keyword evidence="5" id="KW-0560">Oxidoreductase</keyword>
<organism evidence="8 9">
    <name type="scientific">Citrobacter meridianamericanus</name>
    <dbReference type="NCBI Taxonomy" id="2894201"/>
    <lineage>
        <taxon>Bacteria</taxon>
        <taxon>Pseudomonadati</taxon>
        <taxon>Pseudomonadota</taxon>
        <taxon>Gammaproteobacteria</taxon>
        <taxon>Enterobacterales</taxon>
        <taxon>Enterobacteriaceae</taxon>
        <taxon>Citrobacter</taxon>
    </lineage>
</organism>
<feature type="domain" description="Fe2OG dioxygenase" evidence="7">
    <location>
        <begin position="92"/>
        <end position="188"/>
    </location>
</feature>
<sequence length="194" mass="22236">MIIKNLVNDLHEKGLFYQESVFSFNEVDDLIKESNTRFFVKAGIGKNKDIDNEIRSDEISWLTENESSMAVIRFLNFVKELSETLNQEFFLGINDFEAHFANYPVGSYYKTHVDNFRGQNNRVITVILYLNKEWKDGDGGEVCIHKNNSEILLSPSGGSVLCFVSKDTLHEVLPTNKIRLSLTGWMLNSKIFPS</sequence>
<evidence type="ECO:0000313" key="8">
    <source>
        <dbReference type="EMBL" id="MCO5781378.1"/>
    </source>
</evidence>
<keyword evidence="4" id="KW-0223">Dioxygenase</keyword>